<sequence length="229" mass="25510">MKKSNRLLLLFGLLFTAGIGFTDEMLAVQYRHIDLNDPYKNFSAVTIHPFRVLAIRGGNGYIVRVMQGDSFRVMLMNSRKPFFRLEQRADTAFIRFSVANQQYQSPEECTTGLIITVPHLAALRLSGINGDLTGLSQDSLLLSQQNRSLLRVKRLNVERLSLRATGSSATFFQDDNQTETLWLDLAGGSSADLGSLHSTSIFPHLQDDSRLSVTTSSLTQLKSDEALKP</sequence>
<gene>
    <name evidence="2" type="ORF">I5M19_07885</name>
</gene>
<organism evidence="2 3">
    <name type="scientific">Mucilaginibacter segetis</name>
    <dbReference type="NCBI Taxonomy" id="2793071"/>
    <lineage>
        <taxon>Bacteria</taxon>
        <taxon>Pseudomonadati</taxon>
        <taxon>Bacteroidota</taxon>
        <taxon>Sphingobacteriia</taxon>
        <taxon>Sphingobacteriales</taxon>
        <taxon>Sphingobacteriaceae</taxon>
        <taxon>Mucilaginibacter</taxon>
    </lineage>
</organism>
<feature type="domain" description="Putative auto-transporter adhesin head GIN" evidence="1">
    <location>
        <begin position="58"/>
        <end position="197"/>
    </location>
</feature>
<comment type="caution">
    <text evidence="2">The sequence shown here is derived from an EMBL/GenBank/DDBJ whole genome shotgun (WGS) entry which is preliminary data.</text>
</comment>
<dbReference type="InterPro" id="IPR021255">
    <property type="entry name" value="DUF2807"/>
</dbReference>
<dbReference type="Pfam" id="PF10988">
    <property type="entry name" value="DUF2807"/>
    <property type="match status" value="1"/>
</dbReference>
<accession>A0A934PUA9</accession>
<reference evidence="2" key="1">
    <citation type="submission" date="2020-12" db="EMBL/GenBank/DDBJ databases">
        <title>Bacterial novel species Mucilaginibacter sp. SD-g isolated from soil.</title>
        <authorList>
            <person name="Jung H.-Y."/>
        </authorList>
    </citation>
    <scope>NUCLEOTIDE SEQUENCE</scope>
    <source>
        <strain evidence="2">SD-g</strain>
    </source>
</reference>
<name>A0A934PUA9_9SPHI</name>
<dbReference type="Proteomes" id="UP000613193">
    <property type="component" value="Unassembled WGS sequence"/>
</dbReference>
<evidence type="ECO:0000313" key="2">
    <source>
        <dbReference type="EMBL" id="MBK0379220.1"/>
    </source>
</evidence>
<keyword evidence="3" id="KW-1185">Reference proteome</keyword>
<dbReference type="Gene3D" id="2.160.20.120">
    <property type="match status" value="1"/>
</dbReference>
<protein>
    <submittedName>
        <fullName evidence="2">DUF2807 domain-containing protein</fullName>
    </submittedName>
</protein>
<evidence type="ECO:0000313" key="3">
    <source>
        <dbReference type="Proteomes" id="UP000613193"/>
    </source>
</evidence>
<dbReference type="RefSeq" id="WP_200065656.1">
    <property type="nucleotide sequence ID" value="NZ_JAEHFW010000001.1"/>
</dbReference>
<evidence type="ECO:0000259" key="1">
    <source>
        <dbReference type="Pfam" id="PF10988"/>
    </source>
</evidence>
<dbReference type="AlphaFoldDB" id="A0A934PUA9"/>
<dbReference type="EMBL" id="JAEHFW010000001">
    <property type="protein sequence ID" value="MBK0379220.1"/>
    <property type="molecule type" value="Genomic_DNA"/>
</dbReference>
<proteinExistence type="predicted"/>